<dbReference type="GO" id="GO:0008236">
    <property type="term" value="F:serine-type peptidase activity"/>
    <property type="evidence" value="ECO:0007669"/>
    <property type="project" value="UniProtKB-KW"/>
</dbReference>
<evidence type="ECO:0000313" key="10">
    <source>
        <dbReference type="EMBL" id="XDU66541.1"/>
    </source>
</evidence>
<keyword evidence="8" id="KW-1133">Transmembrane helix</keyword>
<dbReference type="GO" id="GO:0016020">
    <property type="term" value="C:membrane"/>
    <property type="evidence" value="ECO:0007669"/>
    <property type="project" value="UniProtKB-SubCell"/>
</dbReference>
<dbReference type="CDD" id="cd07018">
    <property type="entry name" value="S49_SppA_67K_type"/>
    <property type="match status" value="1"/>
</dbReference>
<evidence type="ECO:0000256" key="2">
    <source>
        <dbReference type="ARBA" id="ARBA00008683"/>
    </source>
</evidence>
<feature type="transmembrane region" description="Helical" evidence="8">
    <location>
        <begin position="21"/>
        <end position="43"/>
    </location>
</feature>
<dbReference type="PANTHER" id="PTHR33209:SF1">
    <property type="entry name" value="PEPTIDASE S49 DOMAIN-CONTAINING PROTEIN"/>
    <property type="match status" value="1"/>
</dbReference>
<dbReference type="KEGG" id="lrug:AB8B22_09045"/>
<dbReference type="InterPro" id="IPR047217">
    <property type="entry name" value="S49_SppA_67K_type_N"/>
</dbReference>
<evidence type="ECO:0000256" key="5">
    <source>
        <dbReference type="ARBA" id="ARBA00022825"/>
    </source>
</evidence>
<protein>
    <submittedName>
        <fullName evidence="10">Signal peptide peptidase SppA</fullName>
    </submittedName>
</protein>
<keyword evidence="4" id="KW-0378">Hydrolase</keyword>
<keyword evidence="6 8" id="KW-0472">Membrane</keyword>
<name>A0AB39VGK2_9FUSO</name>
<dbReference type="PANTHER" id="PTHR33209">
    <property type="entry name" value="PROTEASE 4"/>
    <property type="match status" value="1"/>
</dbReference>
<evidence type="ECO:0000256" key="7">
    <source>
        <dbReference type="PIRSR" id="PIRSR001217-1"/>
    </source>
</evidence>
<evidence type="ECO:0000256" key="8">
    <source>
        <dbReference type="SAM" id="Phobius"/>
    </source>
</evidence>
<dbReference type="RefSeq" id="WP_369710864.1">
    <property type="nucleotide sequence ID" value="NZ_CP165644.1"/>
</dbReference>
<feature type="active site" description="Proton donor/acceptor" evidence="7">
    <location>
        <position position="198"/>
    </location>
</feature>
<evidence type="ECO:0000256" key="4">
    <source>
        <dbReference type="ARBA" id="ARBA00022801"/>
    </source>
</evidence>
<accession>A0AB39VGK2</accession>
<feature type="domain" description="Peptidase S49" evidence="9">
    <location>
        <begin position="128"/>
        <end position="281"/>
    </location>
</feature>
<dbReference type="AlphaFoldDB" id="A0AB39VGK2"/>
<dbReference type="NCBIfam" id="TIGR00706">
    <property type="entry name" value="SppA_dom"/>
    <property type="match status" value="1"/>
</dbReference>
<dbReference type="InterPro" id="IPR004634">
    <property type="entry name" value="Pept_S49_pIV"/>
</dbReference>
<comment type="subcellular location">
    <subcellularLocation>
        <location evidence="1">Membrane</location>
    </subcellularLocation>
</comment>
<feature type="active site" description="Nucleophile" evidence="7">
    <location>
        <position position="390"/>
    </location>
</feature>
<dbReference type="GO" id="GO:0006465">
    <property type="term" value="P:signal peptide processing"/>
    <property type="evidence" value="ECO:0007669"/>
    <property type="project" value="InterPro"/>
</dbReference>
<dbReference type="InterPro" id="IPR029045">
    <property type="entry name" value="ClpP/crotonase-like_dom_sf"/>
</dbReference>
<evidence type="ECO:0000256" key="1">
    <source>
        <dbReference type="ARBA" id="ARBA00004370"/>
    </source>
</evidence>
<keyword evidence="3" id="KW-0645">Protease</keyword>
<gene>
    <name evidence="10" type="primary">sppA</name>
    <name evidence="10" type="ORF">AB8B22_09045</name>
</gene>
<dbReference type="SUPFAM" id="SSF52096">
    <property type="entry name" value="ClpP/crotonase"/>
    <property type="match status" value="2"/>
</dbReference>
<keyword evidence="8" id="KW-0812">Transmembrane</keyword>
<dbReference type="InterPro" id="IPR004635">
    <property type="entry name" value="Pept_S49_SppA"/>
</dbReference>
<dbReference type="Gene3D" id="3.90.226.10">
    <property type="entry name" value="2-enoyl-CoA Hydratase, Chain A, domain 1"/>
    <property type="match status" value="2"/>
</dbReference>
<organism evidence="10">
    <name type="scientific">Leptotrichia rugosa</name>
    <dbReference type="NCBI Taxonomy" id="3239302"/>
    <lineage>
        <taxon>Bacteria</taxon>
        <taxon>Fusobacteriati</taxon>
        <taxon>Fusobacteriota</taxon>
        <taxon>Fusobacteriia</taxon>
        <taxon>Fusobacteriales</taxon>
        <taxon>Leptotrichiaceae</taxon>
        <taxon>Leptotrichia</taxon>
    </lineage>
</organism>
<evidence type="ECO:0000256" key="6">
    <source>
        <dbReference type="ARBA" id="ARBA00023136"/>
    </source>
</evidence>
<feature type="domain" description="Peptidase S49" evidence="9">
    <location>
        <begin position="374"/>
        <end position="523"/>
    </location>
</feature>
<dbReference type="Pfam" id="PF01343">
    <property type="entry name" value="Peptidase_S49"/>
    <property type="match status" value="2"/>
</dbReference>
<proteinExistence type="inferred from homology"/>
<dbReference type="InterPro" id="IPR002142">
    <property type="entry name" value="Peptidase_S49"/>
</dbReference>
<keyword evidence="5" id="KW-0720">Serine protease</keyword>
<evidence type="ECO:0000259" key="9">
    <source>
        <dbReference type="Pfam" id="PF01343"/>
    </source>
</evidence>
<dbReference type="InterPro" id="IPR047272">
    <property type="entry name" value="S49_SppA_C"/>
</dbReference>
<evidence type="ECO:0000256" key="3">
    <source>
        <dbReference type="ARBA" id="ARBA00022670"/>
    </source>
</evidence>
<sequence>MKFFDFIKKFFWFTLKETYSFFLKLTLLIILIFIIGFSTVAILDSKLNGEKVKKNNDYVLFNVSDVVEDKVIGSDFLSDKKDISYMDILQSLDAIKNDNSIKGVILSLDNINLSSSKIEELTKKFLEIKQNNKKIYAFGAYITNANYKLASIADEIVAVPSASASVNLTGYNYSDIYMKGLLDKLGVDMEVVRIGNYKSYGENYVSNQMSPELKSELTRIFENRYQKFVTDISKNRNIDKNALNDDIVSGVDTNLSIFDARDKKLVDKLEHFSDFTKRLNIKEDNVSDIYDYYEKKVKDTKVGNGSNGTIAVIYAEGSILYDASGVTQGVITPDNITQKLEKAMKTKNLMGIVLRVNSGGGSALASEVIYQELSKINIPVYVSMSDMAASGGYYISMSGKKVFADNATITGSIGVVSMVPKLYNTQNKLGISSNSISKGKYSDIDNSFTPLSEESKQKLVQSMQQTYAEFKSRVTNNRKIDENVLENYAQGRIWLGDEAKNIHLVDGIASLDEVIKTMAKDLGIDKRDYAVENIYLEEDFMTKLQMLTSKVSEKFKLSTELKEKIPGAKTALEAYDVALANKNKPLYYLPYKLELY</sequence>
<dbReference type="Gene3D" id="6.20.330.10">
    <property type="match status" value="1"/>
</dbReference>
<dbReference type="PIRSF" id="PIRSF001217">
    <property type="entry name" value="Protease_4_SppA"/>
    <property type="match status" value="1"/>
</dbReference>
<dbReference type="CDD" id="cd07023">
    <property type="entry name" value="S49_Sppa_N_C"/>
    <property type="match status" value="1"/>
</dbReference>
<dbReference type="EMBL" id="CP165644">
    <property type="protein sequence ID" value="XDU66541.1"/>
    <property type="molecule type" value="Genomic_DNA"/>
</dbReference>
<comment type="similarity">
    <text evidence="2">Belongs to the peptidase S49 family.</text>
</comment>
<reference evidence="10" key="1">
    <citation type="submission" date="2024-07" db="EMBL/GenBank/DDBJ databases">
        <authorList>
            <person name="Li X.-J."/>
            <person name="Wang X."/>
        </authorList>
    </citation>
    <scope>NUCLEOTIDE SEQUENCE</scope>
    <source>
        <strain evidence="10">HSP-334</strain>
    </source>
</reference>